<feature type="transmembrane region" description="Helical" evidence="1">
    <location>
        <begin position="26"/>
        <end position="45"/>
    </location>
</feature>
<gene>
    <name evidence="2" type="ORF">HMPREF0673_02289</name>
</gene>
<accession>G6B072</accession>
<protein>
    <submittedName>
        <fullName evidence="2">Uncharacterized protein</fullName>
    </submittedName>
</protein>
<dbReference type="Proteomes" id="UP000004407">
    <property type="component" value="Unassembled WGS sequence"/>
</dbReference>
<sequence>MSAPNVACVCAERCRCLRRTLRMYKVNAFSCYAVSLKTIFLTLYYKHSRYLPKKP</sequence>
<evidence type="ECO:0000313" key="3">
    <source>
        <dbReference type="Proteomes" id="UP000004407"/>
    </source>
</evidence>
<evidence type="ECO:0000256" key="1">
    <source>
        <dbReference type="SAM" id="Phobius"/>
    </source>
</evidence>
<keyword evidence="1" id="KW-0472">Membrane</keyword>
<dbReference type="HOGENOM" id="CLU_3028587_0_0_10"/>
<organism evidence="2 3">
    <name type="scientific">Leyella stercorea DSM 18206</name>
    <dbReference type="NCBI Taxonomy" id="1002367"/>
    <lineage>
        <taxon>Bacteria</taxon>
        <taxon>Pseudomonadati</taxon>
        <taxon>Bacteroidota</taxon>
        <taxon>Bacteroidia</taxon>
        <taxon>Bacteroidales</taxon>
        <taxon>Prevotellaceae</taxon>
        <taxon>Leyella</taxon>
    </lineage>
</organism>
<reference evidence="2 3" key="1">
    <citation type="submission" date="2011-08" db="EMBL/GenBank/DDBJ databases">
        <authorList>
            <person name="Weinstock G."/>
            <person name="Sodergren E."/>
            <person name="Clifton S."/>
            <person name="Fulton L."/>
            <person name="Fulton B."/>
            <person name="Courtney L."/>
            <person name="Fronick C."/>
            <person name="Harrison M."/>
            <person name="Strong C."/>
            <person name="Farmer C."/>
            <person name="Delahaunty K."/>
            <person name="Markovic C."/>
            <person name="Hall O."/>
            <person name="Minx P."/>
            <person name="Tomlinson C."/>
            <person name="Mitreva M."/>
            <person name="Hou S."/>
            <person name="Chen J."/>
            <person name="Wollam A."/>
            <person name="Pepin K.H."/>
            <person name="Johnson M."/>
            <person name="Bhonagiri V."/>
            <person name="Zhang X."/>
            <person name="Suruliraj S."/>
            <person name="Warren W."/>
            <person name="Chinwalla A."/>
            <person name="Mardis E.R."/>
            <person name="Wilson R.K."/>
        </authorList>
    </citation>
    <scope>NUCLEOTIDE SEQUENCE [LARGE SCALE GENOMIC DNA]</scope>
    <source>
        <strain evidence="2 3">DSM 18206</strain>
    </source>
</reference>
<keyword evidence="1" id="KW-0812">Transmembrane</keyword>
<keyword evidence="1" id="KW-1133">Transmembrane helix</keyword>
<dbReference type="EMBL" id="AFZZ01000195">
    <property type="protein sequence ID" value="EHJ37947.1"/>
    <property type="molecule type" value="Genomic_DNA"/>
</dbReference>
<dbReference type="AlphaFoldDB" id="G6B072"/>
<comment type="caution">
    <text evidence="2">The sequence shown here is derived from an EMBL/GenBank/DDBJ whole genome shotgun (WGS) entry which is preliminary data.</text>
</comment>
<proteinExistence type="predicted"/>
<name>G6B072_9BACT</name>
<evidence type="ECO:0000313" key="2">
    <source>
        <dbReference type="EMBL" id="EHJ37947.1"/>
    </source>
</evidence>
<dbReference type="PATRIC" id="fig|1002367.3.peg.1849"/>